<name>A0A2P2LMQ0_RHIMU</name>
<keyword evidence="1" id="KW-0472">Membrane</keyword>
<feature type="transmembrane region" description="Helical" evidence="1">
    <location>
        <begin position="14"/>
        <end position="33"/>
    </location>
</feature>
<sequence length="70" mass="8306">MVPLKSWNLVVSSAWSQFFLLPLELLSLSYLVYGRMVKYRTFPRYSSAVMYCFCMFLLFTHKNILCSNYS</sequence>
<feature type="transmembrane region" description="Helical" evidence="1">
    <location>
        <begin position="45"/>
        <end position="64"/>
    </location>
</feature>
<accession>A0A2P2LMQ0</accession>
<organism evidence="2">
    <name type="scientific">Rhizophora mucronata</name>
    <name type="common">Asiatic mangrove</name>
    <dbReference type="NCBI Taxonomy" id="61149"/>
    <lineage>
        <taxon>Eukaryota</taxon>
        <taxon>Viridiplantae</taxon>
        <taxon>Streptophyta</taxon>
        <taxon>Embryophyta</taxon>
        <taxon>Tracheophyta</taxon>
        <taxon>Spermatophyta</taxon>
        <taxon>Magnoliopsida</taxon>
        <taxon>eudicotyledons</taxon>
        <taxon>Gunneridae</taxon>
        <taxon>Pentapetalae</taxon>
        <taxon>rosids</taxon>
        <taxon>fabids</taxon>
        <taxon>Malpighiales</taxon>
        <taxon>Rhizophoraceae</taxon>
        <taxon>Rhizophora</taxon>
    </lineage>
</organism>
<evidence type="ECO:0000313" key="2">
    <source>
        <dbReference type="EMBL" id="MBX19240.1"/>
    </source>
</evidence>
<protein>
    <submittedName>
        <fullName evidence="2">Translocon-associated protein alpha subunit</fullName>
    </submittedName>
</protein>
<dbReference type="AlphaFoldDB" id="A0A2P2LMQ0"/>
<reference evidence="2" key="1">
    <citation type="submission" date="2018-02" db="EMBL/GenBank/DDBJ databases">
        <title>Rhizophora mucronata_Transcriptome.</title>
        <authorList>
            <person name="Meera S.P."/>
            <person name="Sreeshan A."/>
            <person name="Augustine A."/>
        </authorList>
    </citation>
    <scope>NUCLEOTIDE SEQUENCE</scope>
    <source>
        <tissue evidence="2">Leaf</tissue>
    </source>
</reference>
<keyword evidence="1" id="KW-0812">Transmembrane</keyword>
<evidence type="ECO:0000256" key="1">
    <source>
        <dbReference type="SAM" id="Phobius"/>
    </source>
</evidence>
<dbReference type="EMBL" id="GGEC01038756">
    <property type="protein sequence ID" value="MBX19240.1"/>
    <property type="molecule type" value="Transcribed_RNA"/>
</dbReference>
<proteinExistence type="predicted"/>
<keyword evidence="1" id="KW-1133">Transmembrane helix</keyword>